<evidence type="ECO:0000259" key="10">
    <source>
        <dbReference type="Pfam" id="PF00389"/>
    </source>
</evidence>
<dbReference type="InterPro" id="IPR029753">
    <property type="entry name" value="D-isomer_DH_CS"/>
</dbReference>
<name>A0A1W1W1U1_9FIRM</name>
<evidence type="ECO:0000313" key="12">
    <source>
        <dbReference type="EMBL" id="SMB99568.1"/>
    </source>
</evidence>
<dbReference type="GO" id="GO:0051287">
    <property type="term" value="F:NAD binding"/>
    <property type="evidence" value="ECO:0007669"/>
    <property type="project" value="InterPro"/>
</dbReference>
<evidence type="ECO:0000256" key="3">
    <source>
        <dbReference type="ARBA" id="ARBA00013001"/>
    </source>
</evidence>
<dbReference type="InterPro" id="IPR006140">
    <property type="entry name" value="D-isomer_DH_NAD-bd"/>
</dbReference>
<evidence type="ECO:0000256" key="4">
    <source>
        <dbReference type="ARBA" id="ARBA00022605"/>
    </source>
</evidence>
<proteinExistence type="inferred from homology"/>
<dbReference type="STRING" id="698762.SAMN00808754_2966"/>
<evidence type="ECO:0000256" key="2">
    <source>
        <dbReference type="ARBA" id="ARBA00005854"/>
    </source>
</evidence>
<dbReference type="PANTHER" id="PTHR42789">
    <property type="entry name" value="D-ISOMER SPECIFIC 2-HYDROXYACID DEHYDROGENASE FAMILY PROTEIN (AFU_ORTHOLOGUE AFUA_6G10090)"/>
    <property type="match status" value="1"/>
</dbReference>
<keyword evidence="4" id="KW-0028">Amino-acid biosynthesis</keyword>
<dbReference type="RefSeq" id="WP_084666636.1">
    <property type="nucleotide sequence ID" value="NZ_LT838272.1"/>
</dbReference>
<dbReference type="EC" id="1.1.1.399" evidence="3"/>
<gene>
    <name evidence="12" type="ORF">SAMN00808754_2966</name>
</gene>
<keyword evidence="13" id="KW-1185">Reference proteome</keyword>
<evidence type="ECO:0000256" key="8">
    <source>
        <dbReference type="ARBA" id="ARBA00048126"/>
    </source>
</evidence>
<dbReference type="SUPFAM" id="SSF52283">
    <property type="entry name" value="Formate/glycerate dehydrogenase catalytic domain-like"/>
    <property type="match status" value="1"/>
</dbReference>
<evidence type="ECO:0000256" key="9">
    <source>
        <dbReference type="RuleBase" id="RU003719"/>
    </source>
</evidence>
<dbReference type="OrthoDB" id="9805416at2"/>
<dbReference type="EMBL" id="LT838272">
    <property type="protein sequence ID" value="SMB99568.1"/>
    <property type="molecule type" value="Genomic_DNA"/>
</dbReference>
<evidence type="ECO:0000256" key="1">
    <source>
        <dbReference type="ARBA" id="ARBA00003800"/>
    </source>
</evidence>
<evidence type="ECO:0000256" key="7">
    <source>
        <dbReference type="ARBA" id="ARBA00030455"/>
    </source>
</evidence>
<dbReference type="Gene3D" id="3.40.50.720">
    <property type="entry name" value="NAD(P)-binding Rossmann-like Domain"/>
    <property type="match status" value="2"/>
</dbReference>
<sequence>MHIITEPLLEEGLRILQTVGEVKVLEHPSQEVLVKEIVDADAIVVKFAKVTRECIEASKRLKIIAKHGVGVDNIDVETATQRGIWVTNVPSVNADSVAEFTVGLILAVARKIPEGVEQIKAGEWRRESLLGMELKGKCLGIVGFGNIGQRVARKISGFEMRVIAYDPYVSEEKFLQYGVELVDLNTLLKEADIITLHLPLNRETRGLIGEKELRIVKSSAFLINAARSEIVEKYALLSALKEKRLAGAAIDVFDNEPPSPDDPLLKLPNVIGTPHIAAMTREVQEKIVKTVCDDVVRVLNGQVPLNPVNWVET</sequence>
<dbReference type="AlphaFoldDB" id="A0A1W1W1U1"/>
<organism evidence="12 13">
    <name type="scientific">Thermanaeromonas toyohensis ToBE</name>
    <dbReference type="NCBI Taxonomy" id="698762"/>
    <lineage>
        <taxon>Bacteria</taxon>
        <taxon>Bacillati</taxon>
        <taxon>Bacillota</taxon>
        <taxon>Clostridia</taxon>
        <taxon>Neomoorellales</taxon>
        <taxon>Neomoorellaceae</taxon>
        <taxon>Thermanaeromonas</taxon>
    </lineage>
</organism>
<dbReference type="CDD" id="cd12173">
    <property type="entry name" value="PGDH_4"/>
    <property type="match status" value="1"/>
</dbReference>
<dbReference type="GO" id="GO:0008652">
    <property type="term" value="P:amino acid biosynthetic process"/>
    <property type="evidence" value="ECO:0007669"/>
    <property type="project" value="UniProtKB-KW"/>
</dbReference>
<dbReference type="InterPro" id="IPR029752">
    <property type="entry name" value="D-isomer_DH_CS1"/>
</dbReference>
<dbReference type="PROSITE" id="PS00670">
    <property type="entry name" value="D_2_HYDROXYACID_DH_2"/>
    <property type="match status" value="1"/>
</dbReference>
<evidence type="ECO:0000259" key="11">
    <source>
        <dbReference type="Pfam" id="PF02826"/>
    </source>
</evidence>
<evidence type="ECO:0000313" key="13">
    <source>
        <dbReference type="Proteomes" id="UP000192569"/>
    </source>
</evidence>
<dbReference type="InterPro" id="IPR006139">
    <property type="entry name" value="D-isomer_2_OHA_DH_cat_dom"/>
</dbReference>
<dbReference type="InterPro" id="IPR050857">
    <property type="entry name" value="D-2-hydroxyacid_DH"/>
</dbReference>
<evidence type="ECO:0000256" key="6">
    <source>
        <dbReference type="ARBA" id="ARBA00023027"/>
    </source>
</evidence>
<dbReference type="GO" id="GO:0016616">
    <property type="term" value="F:oxidoreductase activity, acting on the CH-OH group of donors, NAD or NADP as acceptor"/>
    <property type="evidence" value="ECO:0007669"/>
    <property type="project" value="InterPro"/>
</dbReference>
<dbReference type="InterPro" id="IPR036291">
    <property type="entry name" value="NAD(P)-bd_dom_sf"/>
</dbReference>
<dbReference type="PROSITE" id="PS00065">
    <property type="entry name" value="D_2_HYDROXYACID_DH_1"/>
    <property type="match status" value="1"/>
</dbReference>
<dbReference type="PANTHER" id="PTHR42789:SF1">
    <property type="entry name" value="D-ISOMER SPECIFIC 2-HYDROXYACID DEHYDROGENASE FAMILY PROTEIN (AFU_ORTHOLOGUE AFUA_6G10090)"/>
    <property type="match status" value="1"/>
</dbReference>
<dbReference type="Pfam" id="PF02826">
    <property type="entry name" value="2-Hacid_dh_C"/>
    <property type="match status" value="1"/>
</dbReference>
<dbReference type="FunFam" id="3.40.50.720:FF:000021">
    <property type="entry name" value="D-3-phosphoglycerate dehydrogenase"/>
    <property type="match status" value="1"/>
</dbReference>
<dbReference type="Pfam" id="PF00389">
    <property type="entry name" value="2-Hacid_dh"/>
    <property type="match status" value="1"/>
</dbReference>
<protein>
    <recommendedName>
        <fullName evidence="7">2-oxoglutarate reductase</fullName>
        <ecNumber evidence="3">1.1.1.399</ecNumber>
    </recommendedName>
    <alternativeName>
        <fullName evidence="7">2-oxoglutarate reductase</fullName>
    </alternativeName>
</protein>
<dbReference type="SUPFAM" id="SSF51735">
    <property type="entry name" value="NAD(P)-binding Rossmann-fold domains"/>
    <property type="match status" value="1"/>
</dbReference>
<comment type="catalytic activity">
    <reaction evidence="8">
        <text>(R)-2-hydroxyglutarate + NAD(+) = 2-oxoglutarate + NADH + H(+)</text>
        <dbReference type="Rhea" id="RHEA:49612"/>
        <dbReference type="ChEBI" id="CHEBI:15378"/>
        <dbReference type="ChEBI" id="CHEBI:15801"/>
        <dbReference type="ChEBI" id="CHEBI:16810"/>
        <dbReference type="ChEBI" id="CHEBI:57540"/>
        <dbReference type="ChEBI" id="CHEBI:57945"/>
        <dbReference type="EC" id="1.1.1.399"/>
    </reaction>
</comment>
<dbReference type="Proteomes" id="UP000192569">
    <property type="component" value="Chromosome I"/>
</dbReference>
<reference evidence="12 13" key="1">
    <citation type="submission" date="2017-04" db="EMBL/GenBank/DDBJ databases">
        <authorList>
            <person name="Afonso C.L."/>
            <person name="Miller P.J."/>
            <person name="Scott M.A."/>
            <person name="Spackman E."/>
            <person name="Goraichik I."/>
            <person name="Dimitrov K.M."/>
            <person name="Suarez D.L."/>
            <person name="Swayne D.E."/>
        </authorList>
    </citation>
    <scope>NUCLEOTIDE SEQUENCE [LARGE SCALE GENOMIC DNA]</scope>
    <source>
        <strain evidence="12 13">ToBE</strain>
    </source>
</reference>
<comment type="function">
    <text evidence="1">Catalyzes the reversible oxidation of 3-phospho-D-glycerate to 3-phosphonooxypyruvate, the first step of the phosphorylated L-serine biosynthesis pathway. Also catalyzes the reversible oxidation of 2-hydroxyglutarate to 2-oxoglutarate.</text>
</comment>
<feature type="domain" description="D-isomer specific 2-hydroxyacid dehydrogenase catalytic" evidence="10">
    <location>
        <begin position="3"/>
        <end position="309"/>
    </location>
</feature>
<keyword evidence="5 9" id="KW-0560">Oxidoreductase</keyword>
<comment type="similarity">
    <text evidence="2 9">Belongs to the D-isomer specific 2-hydroxyacid dehydrogenase family.</text>
</comment>
<evidence type="ECO:0000256" key="5">
    <source>
        <dbReference type="ARBA" id="ARBA00023002"/>
    </source>
</evidence>
<feature type="domain" description="D-isomer specific 2-hydroxyacid dehydrogenase NAD-binding" evidence="11">
    <location>
        <begin position="102"/>
        <end position="277"/>
    </location>
</feature>
<accession>A0A1W1W1U1</accession>
<keyword evidence="6" id="KW-0520">NAD</keyword>